<sequence>MTPEIQTDIPVTDLYMDVQDSMDSEKKPAFSTVDDIIAYYANRK</sequence>
<dbReference type="Proteomes" id="UP001519288">
    <property type="component" value="Unassembled WGS sequence"/>
</dbReference>
<evidence type="ECO:0000313" key="1">
    <source>
        <dbReference type="EMBL" id="MBP2001147.1"/>
    </source>
</evidence>
<dbReference type="EMBL" id="JAGGLD010000003">
    <property type="protein sequence ID" value="MBP2001147.1"/>
    <property type="molecule type" value="Genomic_DNA"/>
</dbReference>
<reference evidence="1 2" key="1">
    <citation type="submission" date="2021-03" db="EMBL/GenBank/DDBJ databases">
        <title>Genomic Encyclopedia of Type Strains, Phase IV (KMG-IV): sequencing the most valuable type-strain genomes for metagenomic binning, comparative biology and taxonomic classification.</title>
        <authorList>
            <person name="Goeker M."/>
        </authorList>
    </citation>
    <scope>NUCLEOTIDE SEQUENCE [LARGE SCALE GENOMIC DNA]</scope>
    <source>
        <strain evidence="1 2">DSM 26806</strain>
    </source>
</reference>
<protein>
    <submittedName>
        <fullName evidence="1">Uncharacterized protein</fullName>
    </submittedName>
</protein>
<comment type="caution">
    <text evidence="1">The sequence shown here is derived from an EMBL/GenBank/DDBJ whole genome shotgun (WGS) entry which is preliminary data.</text>
</comment>
<dbReference type="RefSeq" id="WP_281069399.1">
    <property type="nucleotide sequence ID" value="NZ_JAGGLD010000003.1"/>
</dbReference>
<keyword evidence="2" id="KW-1185">Reference proteome</keyword>
<name>A0ABS4JHE5_9BACL</name>
<proteinExistence type="predicted"/>
<gene>
    <name evidence="1" type="ORF">J2Z69_002190</name>
</gene>
<organism evidence="1 2">
    <name type="scientific">Paenibacillus shirakamiensis</name>
    <dbReference type="NCBI Taxonomy" id="1265935"/>
    <lineage>
        <taxon>Bacteria</taxon>
        <taxon>Bacillati</taxon>
        <taxon>Bacillota</taxon>
        <taxon>Bacilli</taxon>
        <taxon>Bacillales</taxon>
        <taxon>Paenibacillaceae</taxon>
        <taxon>Paenibacillus</taxon>
    </lineage>
</organism>
<evidence type="ECO:0000313" key="2">
    <source>
        <dbReference type="Proteomes" id="UP001519288"/>
    </source>
</evidence>
<accession>A0ABS4JHE5</accession>